<feature type="binding site" evidence="2">
    <location>
        <position position="169"/>
    </location>
    <ligand>
        <name>ATP</name>
        <dbReference type="ChEBI" id="CHEBI:30616"/>
    </ligand>
</feature>
<dbReference type="PANTHER" id="PTHR37825">
    <property type="entry name" value="TRNA(MET) CYTIDINE ACETATE LIGASE"/>
    <property type="match status" value="1"/>
</dbReference>
<keyword evidence="2" id="KW-0067">ATP-binding</keyword>
<keyword evidence="2" id="KW-0963">Cytoplasm</keyword>
<dbReference type="Proteomes" id="UP000070394">
    <property type="component" value="Unassembled WGS sequence"/>
</dbReference>
<dbReference type="PANTHER" id="PTHR37825:SF1">
    <property type="entry name" value="TRNA(MET) CYTIDINE ACETATE LIGASE"/>
    <property type="match status" value="1"/>
</dbReference>
<comment type="caution">
    <text evidence="2">Lacks conserved residue(s) required for the propagation of feature annotation.</text>
</comment>
<dbReference type="Gene3D" id="3.40.50.620">
    <property type="entry name" value="HUPs"/>
    <property type="match status" value="1"/>
</dbReference>
<comment type="function">
    <text evidence="2">Catalyzes the formation of N(4)-acetylcytidine (ac(4)C) at the wobble position of elongator tRNA(Met), using acetate and ATP as substrates. First activates an acetate ion to form acetyladenylate (Ac-AMP) and then transfers the acetyl group to tRNA to form ac(4)C34.</text>
</comment>
<sequence>MKILGIIAEYNPFHMGHKYQIKKAKELSGADYVVAIMSGNYVQRGAPAVFEKSIRTRMALNGGIDAVFEIPSFFSGASAADFARYGISLLDILGVDYISFGAENNDYDLLCSVAAILSGKEIEISIKKYLASGLNYAKARHSAIIDNLKSKSISLQQIMQIEDILSSPNNILAIEYLKNIKLIKSNIKPVIISRNGSTYHEKNIEEDKFASATAIRNALYRGKKDIFDNISGGIPLENTDILKSSKPIFEDDFLFTVQRNIYDKLYKREDLCAYCDVSDELKNTINKSINEIKSRSFEDFILSLKSKNFTYTRISRAIFHILLNHKKKTLEELKSQPDMAAYPLLLGFKKASSNLLSELKIRSKKPFISKTGSAKELLCESALKLFENNIYSDFLYNSIYFEKYGEILDNPYRRKIVIL</sequence>
<dbReference type="EC" id="6.3.4.-" evidence="2"/>
<evidence type="ECO:0000256" key="2">
    <source>
        <dbReference type="HAMAP-Rule" id="MF_01539"/>
    </source>
</evidence>
<keyword evidence="2" id="KW-0436">Ligase</keyword>
<evidence type="ECO:0000256" key="1">
    <source>
        <dbReference type="ARBA" id="ARBA00022694"/>
    </source>
</evidence>
<keyword evidence="2" id="KW-0694">RNA-binding</keyword>
<dbReference type="HAMAP" id="MF_01539">
    <property type="entry name" value="TmcAL"/>
    <property type="match status" value="1"/>
</dbReference>
<feature type="binding site" evidence="2">
    <location>
        <position position="194"/>
    </location>
    <ligand>
        <name>ATP</name>
        <dbReference type="ChEBI" id="CHEBI:30616"/>
    </ligand>
</feature>
<dbReference type="Pfam" id="PF05636">
    <property type="entry name" value="HIGH_NTase1"/>
    <property type="match status" value="1"/>
</dbReference>
<comment type="catalytic activity">
    <reaction evidence="2">
        <text>cytidine(34) in elongator tRNA(Met) + acetate + ATP = N(4)-acetylcytidine(34) in elongator tRNA(Met) + AMP + diphosphate</text>
        <dbReference type="Rhea" id="RHEA:58144"/>
        <dbReference type="Rhea" id="RHEA-COMP:10693"/>
        <dbReference type="Rhea" id="RHEA-COMP:10694"/>
        <dbReference type="ChEBI" id="CHEBI:30089"/>
        <dbReference type="ChEBI" id="CHEBI:30616"/>
        <dbReference type="ChEBI" id="CHEBI:33019"/>
        <dbReference type="ChEBI" id="CHEBI:74900"/>
        <dbReference type="ChEBI" id="CHEBI:82748"/>
        <dbReference type="ChEBI" id="CHEBI:456215"/>
    </reaction>
</comment>
<keyword evidence="4" id="KW-1185">Reference proteome</keyword>
<keyword evidence="2" id="KW-0547">Nucleotide-binding</keyword>
<dbReference type="GO" id="GO:0006400">
    <property type="term" value="P:tRNA modification"/>
    <property type="evidence" value="ECO:0007669"/>
    <property type="project" value="UniProtKB-UniRule"/>
</dbReference>
<dbReference type="InterPro" id="IPR008513">
    <property type="entry name" value="tRNA(Met)_cyd_acetate_ligase"/>
</dbReference>
<evidence type="ECO:0000313" key="4">
    <source>
        <dbReference type="Proteomes" id="UP000070394"/>
    </source>
</evidence>
<keyword evidence="2" id="KW-0820">tRNA-binding</keyword>
<dbReference type="GO" id="GO:0016879">
    <property type="term" value="F:ligase activity, forming carbon-nitrogen bonds"/>
    <property type="evidence" value="ECO:0007669"/>
    <property type="project" value="UniProtKB-UniRule"/>
</dbReference>
<organism evidence="3 4">
    <name type="scientific">Lachnoanaerobaculum saburreum</name>
    <dbReference type="NCBI Taxonomy" id="467210"/>
    <lineage>
        <taxon>Bacteria</taxon>
        <taxon>Bacillati</taxon>
        <taxon>Bacillota</taxon>
        <taxon>Clostridia</taxon>
        <taxon>Lachnospirales</taxon>
        <taxon>Lachnospiraceae</taxon>
        <taxon>Lachnoanaerobaculum</taxon>
    </lineage>
</organism>
<accession>A0A133ZX33</accession>
<comment type="similarity">
    <text evidence="2">Belongs to the TmcAL family.</text>
</comment>
<comment type="subcellular location">
    <subcellularLocation>
        <location evidence="2">Cytoplasm</location>
    </subcellularLocation>
</comment>
<dbReference type="PATRIC" id="fig|467210.3.peg.776"/>
<reference evidence="4" key="1">
    <citation type="submission" date="2016-01" db="EMBL/GenBank/DDBJ databases">
        <authorList>
            <person name="Mitreva M."/>
            <person name="Pepin K.H."/>
            <person name="Mihindukulasuriya K.A."/>
            <person name="Fulton R."/>
            <person name="Fronick C."/>
            <person name="O'Laughlin M."/>
            <person name="Miner T."/>
            <person name="Herter B."/>
            <person name="Rosa B.A."/>
            <person name="Cordes M."/>
            <person name="Tomlinson C."/>
            <person name="Wollam A."/>
            <person name="Palsikar V.B."/>
            <person name="Mardis E.R."/>
            <person name="Wilson R.K."/>
        </authorList>
    </citation>
    <scope>NUCLEOTIDE SEQUENCE [LARGE SCALE GENOMIC DNA]</scope>
    <source>
        <strain evidence="4">DNF00896</strain>
    </source>
</reference>
<dbReference type="InterPro" id="IPR014729">
    <property type="entry name" value="Rossmann-like_a/b/a_fold"/>
</dbReference>
<feature type="binding site" evidence="2">
    <location>
        <begin position="7"/>
        <end position="20"/>
    </location>
    <ligand>
        <name>ATP</name>
        <dbReference type="ChEBI" id="CHEBI:30616"/>
    </ligand>
</feature>
<dbReference type="EMBL" id="LSDA01000020">
    <property type="protein sequence ID" value="KXB60003.1"/>
    <property type="molecule type" value="Genomic_DNA"/>
</dbReference>
<dbReference type="AlphaFoldDB" id="A0A133ZX33"/>
<dbReference type="GO" id="GO:0005524">
    <property type="term" value="F:ATP binding"/>
    <property type="evidence" value="ECO:0007669"/>
    <property type="project" value="UniProtKB-KW"/>
</dbReference>
<proteinExistence type="inferred from homology"/>
<gene>
    <name evidence="2" type="primary">tmcAL</name>
    <name evidence="3" type="ORF">HMPREF1866_00785</name>
</gene>
<comment type="caution">
    <text evidence="3">The sequence shown here is derived from an EMBL/GenBank/DDBJ whole genome shotgun (WGS) entry which is preliminary data.</text>
</comment>
<dbReference type="STRING" id="467210.HMPREF1866_00785"/>
<dbReference type="SUPFAM" id="SSF52374">
    <property type="entry name" value="Nucleotidylyl transferase"/>
    <property type="match status" value="1"/>
</dbReference>
<dbReference type="GO" id="GO:0005737">
    <property type="term" value="C:cytoplasm"/>
    <property type="evidence" value="ECO:0007669"/>
    <property type="project" value="UniProtKB-SubCell"/>
</dbReference>
<evidence type="ECO:0000313" key="3">
    <source>
        <dbReference type="EMBL" id="KXB60003.1"/>
    </source>
</evidence>
<dbReference type="RefSeq" id="WP_060930691.1">
    <property type="nucleotide sequence ID" value="NZ_KQ959781.1"/>
</dbReference>
<protein>
    <recommendedName>
        <fullName evidence="2">tRNA(Met) cytidine acetate ligase</fullName>
        <ecNumber evidence="2">6.3.4.-</ecNumber>
    </recommendedName>
</protein>
<name>A0A133ZX33_9FIRM</name>
<dbReference type="GO" id="GO:0000049">
    <property type="term" value="F:tRNA binding"/>
    <property type="evidence" value="ECO:0007669"/>
    <property type="project" value="UniProtKB-KW"/>
</dbReference>
<feature type="binding site" evidence="2">
    <location>
        <position position="101"/>
    </location>
    <ligand>
        <name>ATP</name>
        <dbReference type="ChEBI" id="CHEBI:30616"/>
    </ligand>
</feature>
<keyword evidence="1 2" id="KW-0819">tRNA processing</keyword>
<dbReference type="OrthoDB" id="9769796at2"/>